<reference evidence="1 2" key="1">
    <citation type="submission" date="2016-11" db="EMBL/GenBank/DDBJ databases">
        <authorList>
            <person name="Jaros S."/>
            <person name="Januszkiewicz K."/>
            <person name="Wedrychowicz H."/>
        </authorList>
    </citation>
    <scope>NUCLEOTIDE SEQUENCE [LARGE SCALE GENOMIC DNA]</scope>
    <source>
        <strain evidence="1 2">DSM 21758</strain>
    </source>
</reference>
<dbReference type="SUPFAM" id="SSF142906">
    <property type="entry name" value="YjbR-like"/>
    <property type="match status" value="1"/>
</dbReference>
<keyword evidence="2" id="KW-1185">Reference proteome</keyword>
<organism evidence="1 2">
    <name type="scientific">Clostridium cavendishii DSM 21758</name>
    <dbReference type="NCBI Taxonomy" id="1121302"/>
    <lineage>
        <taxon>Bacteria</taxon>
        <taxon>Bacillati</taxon>
        <taxon>Bacillota</taxon>
        <taxon>Clostridia</taxon>
        <taxon>Eubacteriales</taxon>
        <taxon>Clostridiaceae</taxon>
        <taxon>Clostridium</taxon>
    </lineage>
</organism>
<dbReference type="GO" id="GO:0003677">
    <property type="term" value="F:DNA binding"/>
    <property type="evidence" value="ECO:0007669"/>
    <property type="project" value="UniProtKB-KW"/>
</dbReference>
<dbReference type="AlphaFoldDB" id="A0A1M6EGL4"/>
<dbReference type="Proteomes" id="UP000184310">
    <property type="component" value="Unassembled WGS sequence"/>
</dbReference>
<dbReference type="InterPro" id="IPR058532">
    <property type="entry name" value="YjbR/MT2646/Rv2570-like"/>
</dbReference>
<protein>
    <submittedName>
        <fullName evidence="1">Predicted DNA-binding protein, MmcQ/YjbR family</fullName>
    </submittedName>
</protein>
<proteinExistence type="predicted"/>
<dbReference type="InterPro" id="IPR038056">
    <property type="entry name" value="YjbR-like_sf"/>
</dbReference>
<dbReference type="InterPro" id="IPR007351">
    <property type="entry name" value="YjbR"/>
</dbReference>
<evidence type="ECO:0000313" key="1">
    <source>
        <dbReference type="EMBL" id="SHI84657.1"/>
    </source>
</evidence>
<dbReference type="PANTHER" id="PTHR35145">
    <property type="entry name" value="CYTOPLASMIC PROTEIN-RELATED"/>
    <property type="match status" value="1"/>
</dbReference>
<name>A0A1M6EGL4_9CLOT</name>
<gene>
    <name evidence="1" type="ORF">SAMN02745163_00850</name>
</gene>
<keyword evidence="1" id="KW-0238">DNA-binding</keyword>
<accession>A0A1M6EGL4</accession>
<dbReference type="Gene3D" id="3.90.1150.30">
    <property type="match status" value="1"/>
</dbReference>
<dbReference type="RefSeq" id="WP_072985435.1">
    <property type="nucleotide sequence ID" value="NZ_FQZB01000005.1"/>
</dbReference>
<dbReference type="EMBL" id="FQZB01000005">
    <property type="protein sequence ID" value="SHI84657.1"/>
    <property type="molecule type" value="Genomic_DNA"/>
</dbReference>
<evidence type="ECO:0000313" key="2">
    <source>
        <dbReference type="Proteomes" id="UP000184310"/>
    </source>
</evidence>
<dbReference type="PANTHER" id="PTHR35145:SF1">
    <property type="entry name" value="CYTOPLASMIC PROTEIN"/>
    <property type="match status" value="1"/>
</dbReference>
<dbReference type="STRING" id="1121302.SAMN02745163_00850"/>
<dbReference type="OrthoDB" id="9789813at2"/>
<sequence>MEEFCNYCLSLPKTIKDYPFGEEPLVIKVNNKMFALINENHEISLKCEPFRALEYREMFNGVRPGYHLNKKHWNTINIDSDVPKEIIKAMIKESYEAVVKTFSKKEREEIYIKLK</sequence>
<dbReference type="Pfam" id="PF04237">
    <property type="entry name" value="YjbR"/>
    <property type="match status" value="1"/>
</dbReference>